<dbReference type="AlphaFoldDB" id="A0A7W7CP40"/>
<feature type="transmembrane region" description="Helical" evidence="1">
    <location>
        <begin position="113"/>
        <end position="135"/>
    </location>
</feature>
<dbReference type="EMBL" id="JACHMF010000001">
    <property type="protein sequence ID" value="MBB4690351.1"/>
    <property type="molecule type" value="Genomic_DNA"/>
</dbReference>
<keyword evidence="1" id="KW-0472">Membrane</keyword>
<feature type="transmembrane region" description="Helical" evidence="1">
    <location>
        <begin position="87"/>
        <end position="106"/>
    </location>
</feature>
<name>A0A7W7CP40_9ACTN</name>
<reference evidence="2 3" key="1">
    <citation type="submission" date="2020-08" db="EMBL/GenBank/DDBJ databases">
        <title>Sequencing the genomes of 1000 actinobacteria strains.</title>
        <authorList>
            <person name="Klenk H.-P."/>
        </authorList>
    </citation>
    <scope>NUCLEOTIDE SEQUENCE [LARGE SCALE GENOMIC DNA]</scope>
    <source>
        <strain evidence="2 3">DSM 45518</strain>
    </source>
</reference>
<evidence type="ECO:0000313" key="3">
    <source>
        <dbReference type="Proteomes" id="UP000542742"/>
    </source>
</evidence>
<keyword evidence="1" id="KW-0812">Transmembrane</keyword>
<keyword evidence="1" id="KW-1133">Transmembrane helix</keyword>
<comment type="caution">
    <text evidence="2">The sequence shown here is derived from an EMBL/GenBank/DDBJ whole genome shotgun (WGS) entry which is preliminary data.</text>
</comment>
<evidence type="ECO:0000256" key="1">
    <source>
        <dbReference type="SAM" id="Phobius"/>
    </source>
</evidence>
<feature type="transmembrane region" description="Helical" evidence="1">
    <location>
        <begin position="239"/>
        <end position="263"/>
    </location>
</feature>
<proteinExistence type="predicted"/>
<feature type="transmembrane region" description="Helical" evidence="1">
    <location>
        <begin position="141"/>
        <end position="159"/>
    </location>
</feature>
<feature type="transmembrane region" description="Helical" evidence="1">
    <location>
        <begin position="342"/>
        <end position="359"/>
    </location>
</feature>
<feature type="transmembrane region" description="Helical" evidence="1">
    <location>
        <begin position="63"/>
        <end position="81"/>
    </location>
</feature>
<organism evidence="2 3">
    <name type="scientific">Paractinoplanes abujensis</name>
    <dbReference type="NCBI Taxonomy" id="882441"/>
    <lineage>
        <taxon>Bacteria</taxon>
        <taxon>Bacillati</taxon>
        <taxon>Actinomycetota</taxon>
        <taxon>Actinomycetes</taxon>
        <taxon>Micromonosporales</taxon>
        <taxon>Micromonosporaceae</taxon>
        <taxon>Paractinoplanes</taxon>
    </lineage>
</organism>
<feature type="transmembrane region" description="Helical" evidence="1">
    <location>
        <begin position="379"/>
        <end position="403"/>
    </location>
</feature>
<dbReference type="Proteomes" id="UP000542742">
    <property type="component" value="Unassembled WGS sequence"/>
</dbReference>
<keyword evidence="3" id="KW-1185">Reference proteome</keyword>
<protein>
    <submittedName>
        <fullName evidence="2">Uncharacterized protein</fullName>
    </submittedName>
</protein>
<accession>A0A7W7CP40</accession>
<sequence length="410" mass="41031">MARGLVTVAARRWPDDLAGVMREEWLAELAAAGGWRRKLGFAASLAVSPAVDEPSWRERGQGFARAAAVAAGVTLCAALVANVARAAAVFAPLVLFVAAVALVLLGRRVRVSGLLVGAAVFGFLFAGNPVPIMPFMGAVDIAPAVVVWVAGITAVSRWARHLPARYAVGGGLLTLELATVAGSAHAASVLGVPAWSAPAWLPLALLPGDTVAFGPHFPDGSAAFGSLQSSGQAFHASDILLANAAVMTGPLLLCTAFVLASVLRGASGRASTGAASRAAAAQVPTVVIAQAGPVEAPGSAPMPTSGNALTPPGPAVTCQPAARAWRRFTVRAAHVGDDARRIVVGVAAAGAGMAVAPLLSGAPADAEAALPRMLDNTTAFGFGFAEHPAGAGLVALVVAVLAVRAADAHR</sequence>
<evidence type="ECO:0000313" key="2">
    <source>
        <dbReference type="EMBL" id="MBB4690351.1"/>
    </source>
</evidence>
<feature type="transmembrane region" description="Helical" evidence="1">
    <location>
        <begin position="171"/>
        <end position="195"/>
    </location>
</feature>
<gene>
    <name evidence="2" type="ORF">BKA14_000499</name>
</gene>